<evidence type="ECO:0000313" key="1">
    <source>
        <dbReference type="EMBL" id="KAK0459916.1"/>
    </source>
</evidence>
<name>A0AA39N6H2_9AGAR</name>
<organism evidence="1 2">
    <name type="scientific">Armillaria novae-zelandiae</name>
    <dbReference type="NCBI Taxonomy" id="153914"/>
    <lineage>
        <taxon>Eukaryota</taxon>
        <taxon>Fungi</taxon>
        <taxon>Dikarya</taxon>
        <taxon>Basidiomycota</taxon>
        <taxon>Agaricomycotina</taxon>
        <taxon>Agaricomycetes</taxon>
        <taxon>Agaricomycetidae</taxon>
        <taxon>Agaricales</taxon>
        <taxon>Marasmiineae</taxon>
        <taxon>Physalacriaceae</taxon>
        <taxon>Armillaria</taxon>
    </lineage>
</organism>
<evidence type="ECO:0000313" key="2">
    <source>
        <dbReference type="Proteomes" id="UP001175227"/>
    </source>
</evidence>
<dbReference type="EMBL" id="JAUEPR010000197">
    <property type="protein sequence ID" value="KAK0459916.1"/>
    <property type="molecule type" value="Genomic_DNA"/>
</dbReference>
<protein>
    <submittedName>
        <fullName evidence="1">Uncharacterized protein</fullName>
    </submittedName>
</protein>
<gene>
    <name evidence="1" type="ORF">IW261DRAFT_1578113</name>
</gene>
<sequence>MSRVAHVRYSETVKILPLFRQRSVLVTDVPQHARKWGWNPWTARELGDLDTPIEVHEPVRRVTDASPRSATPTVIITSTLQTILNEGSKGKKGRVLNALTLPMPNTTLQSALFHEVASHLEACKVTRSIGSDLLAAPFPAAALSWDWLRSPVLSPHLTLTSAIWFVISKRQEDEQGETWDSFLRDFQADSKVNSDVYQCEVVLVEPGTLWFQRPNTLHAEELSKCTELEMQQRRRH</sequence>
<comment type="caution">
    <text evidence="1">The sequence shown here is derived from an EMBL/GenBank/DDBJ whole genome shotgun (WGS) entry which is preliminary data.</text>
</comment>
<dbReference type="AlphaFoldDB" id="A0AA39N6H2"/>
<proteinExistence type="predicted"/>
<reference evidence="1" key="1">
    <citation type="submission" date="2023-06" db="EMBL/GenBank/DDBJ databases">
        <authorList>
            <consortium name="Lawrence Berkeley National Laboratory"/>
            <person name="Ahrendt S."/>
            <person name="Sahu N."/>
            <person name="Indic B."/>
            <person name="Wong-Bajracharya J."/>
            <person name="Merenyi Z."/>
            <person name="Ke H.-M."/>
            <person name="Monk M."/>
            <person name="Kocsube S."/>
            <person name="Drula E."/>
            <person name="Lipzen A."/>
            <person name="Balint B."/>
            <person name="Henrissat B."/>
            <person name="Andreopoulos B."/>
            <person name="Martin F.M."/>
            <person name="Harder C.B."/>
            <person name="Rigling D."/>
            <person name="Ford K.L."/>
            <person name="Foster G.D."/>
            <person name="Pangilinan J."/>
            <person name="Papanicolaou A."/>
            <person name="Barry K."/>
            <person name="LaButti K."/>
            <person name="Viragh M."/>
            <person name="Koriabine M."/>
            <person name="Yan M."/>
            <person name="Riley R."/>
            <person name="Champramary S."/>
            <person name="Plett K.L."/>
            <person name="Tsai I.J."/>
            <person name="Slot J."/>
            <person name="Sipos G."/>
            <person name="Plett J."/>
            <person name="Nagy L.G."/>
            <person name="Grigoriev I.V."/>
        </authorList>
    </citation>
    <scope>NUCLEOTIDE SEQUENCE</scope>
    <source>
        <strain evidence="1">ICMP 16352</strain>
    </source>
</reference>
<keyword evidence="2" id="KW-1185">Reference proteome</keyword>
<dbReference type="Proteomes" id="UP001175227">
    <property type="component" value="Unassembled WGS sequence"/>
</dbReference>
<accession>A0AA39N6H2</accession>